<dbReference type="OrthoDB" id="30840at2759"/>
<dbReference type="Proteomes" id="UP000663879">
    <property type="component" value="Unassembled WGS sequence"/>
</dbReference>
<dbReference type="SUPFAM" id="SSF55729">
    <property type="entry name" value="Acyl-CoA N-acyltransferases (Nat)"/>
    <property type="match status" value="1"/>
</dbReference>
<evidence type="ECO:0000313" key="4">
    <source>
        <dbReference type="EMBL" id="CAF0767004.1"/>
    </source>
</evidence>
<feature type="transmembrane region" description="Helical" evidence="2">
    <location>
        <begin position="96"/>
        <end position="114"/>
    </location>
</feature>
<keyword evidence="2" id="KW-1133">Transmembrane helix</keyword>
<comment type="caution">
    <text evidence="4">The sequence shown here is derived from an EMBL/GenBank/DDBJ whole genome shotgun (WGS) entry which is preliminary data.</text>
</comment>
<evidence type="ECO:0000313" key="5">
    <source>
        <dbReference type="Proteomes" id="UP000663879"/>
    </source>
</evidence>
<keyword evidence="2" id="KW-0472">Membrane</keyword>
<feature type="region of interest" description="Disordered" evidence="1">
    <location>
        <begin position="1"/>
        <end position="30"/>
    </location>
</feature>
<feature type="transmembrane region" description="Helical" evidence="2">
    <location>
        <begin position="71"/>
        <end position="90"/>
    </location>
</feature>
<dbReference type="InterPro" id="IPR016181">
    <property type="entry name" value="Acyl_CoA_acyltransferase"/>
</dbReference>
<name>A0A813QF53_9BILA</name>
<reference evidence="4" key="1">
    <citation type="submission" date="2021-02" db="EMBL/GenBank/DDBJ databases">
        <authorList>
            <person name="Nowell W R."/>
        </authorList>
    </citation>
    <scope>NUCLEOTIDE SEQUENCE</scope>
    <source>
        <strain evidence="4">Ploen Becks lab</strain>
    </source>
</reference>
<accession>A0A813QF53</accession>
<dbReference type="EMBL" id="CAJNOC010000482">
    <property type="protein sequence ID" value="CAF0767004.1"/>
    <property type="molecule type" value="Genomic_DNA"/>
</dbReference>
<dbReference type="Gene3D" id="3.40.630.30">
    <property type="match status" value="1"/>
</dbReference>
<feature type="domain" description="N-acetyltransferase" evidence="3">
    <location>
        <begin position="186"/>
        <end position="269"/>
    </location>
</feature>
<dbReference type="AlphaFoldDB" id="A0A813QF53"/>
<protein>
    <recommendedName>
        <fullName evidence="3">N-acetyltransferase domain-containing protein</fullName>
    </recommendedName>
</protein>
<keyword evidence="5" id="KW-1185">Reference proteome</keyword>
<evidence type="ECO:0000256" key="1">
    <source>
        <dbReference type="SAM" id="MobiDB-lite"/>
    </source>
</evidence>
<dbReference type="CDD" id="cd04301">
    <property type="entry name" value="NAT_SF"/>
    <property type="match status" value="1"/>
</dbReference>
<dbReference type="GO" id="GO:0016747">
    <property type="term" value="F:acyltransferase activity, transferring groups other than amino-acyl groups"/>
    <property type="evidence" value="ECO:0007669"/>
    <property type="project" value="InterPro"/>
</dbReference>
<evidence type="ECO:0000259" key="3">
    <source>
        <dbReference type="Pfam" id="PF00583"/>
    </source>
</evidence>
<organism evidence="4 5">
    <name type="scientific">Brachionus calyciflorus</name>
    <dbReference type="NCBI Taxonomy" id="104777"/>
    <lineage>
        <taxon>Eukaryota</taxon>
        <taxon>Metazoa</taxon>
        <taxon>Spiralia</taxon>
        <taxon>Gnathifera</taxon>
        <taxon>Rotifera</taxon>
        <taxon>Eurotatoria</taxon>
        <taxon>Monogononta</taxon>
        <taxon>Pseudotrocha</taxon>
        <taxon>Ploima</taxon>
        <taxon>Brachionidae</taxon>
        <taxon>Brachionus</taxon>
    </lineage>
</organism>
<evidence type="ECO:0000256" key="2">
    <source>
        <dbReference type="SAM" id="Phobius"/>
    </source>
</evidence>
<keyword evidence="2" id="KW-0812">Transmembrane</keyword>
<dbReference type="Pfam" id="PF00583">
    <property type="entry name" value="Acetyltransf_1"/>
    <property type="match status" value="1"/>
</dbReference>
<sequence>MEGHQNKIKNLLNKKAKKPLKKSKPTKPIQTTPINESQLIIRDMKSDDKYDLIKIVSDFRREYYISVYRKVFRSWFTYAVTGLLLAISLSLVSSKMFGLCLPPLIVTVYLIWNVNRYKRANQNFNINEMELLNQTETIYYKFKSLEQRRINQGVLVAFLKEEKSIDDIDLDDIDISDFNTDDSDIEEKLADKNKKLVAYLIYGKQKDELETVCIREICVQKDYRRRKIASLFVKKACLNLFKTYGYRRITFQVSNFNTEADKVCSKYMGLINKIYSWSAYTFVPGVCDERTIFAFSINDLKKF</sequence>
<feature type="compositionally biased region" description="Basic residues" evidence="1">
    <location>
        <begin position="12"/>
        <end position="25"/>
    </location>
</feature>
<proteinExistence type="predicted"/>
<dbReference type="InterPro" id="IPR000182">
    <property type="entry name" value="GNAT_dom"/>
</dbReference>
<gene>
    <name evidence="4" type="ORF">OXX778_LOCUS4746</name>
</gene>